<dbReference type="PANTHER" id="PTHR14136:SF17">
    <property type="entry name" value="BTB_POZ DOMAIN-CONTAINING PROTEIN KCTD9"/>
    <property type="match status" value="1"/>
</dbReference>
<dbReference type="AlphaFoldDB" id="A0A7C3VR17"/>
<organism evidence="2">
    <name type="scientific">Planktothricoides sp. SpSt-374</name>
    <dbReference type="NCBI Taxonomy" id="2282167"/>
    <lineage>
        <taxon>Bacteria</taxon>
        <taxon>Bacillati</taxon>
        <taxon>Cyanobacteriota</taxon>
        <taxon>Cyanophyceae</taxon>
        <taxon>Oscillatoriophycideae</taxon>
        <taxon>Oscillatoriales</taxon>
        <taxon>Oscillatoriaceae</taxon>
        <taxon>Planktothricoides</taxon>
    </lineage>
</organism>
<keyword evidence="1" id="KW-0472">Membrane</keyword>
<keyword evidence="1" id="KW-1133">Transmembrane helix</keyword>
<proteinExistence type="predicted"/>
<dbReference type="Pfam" id="PF00805">
    <property type="entry name" value="Pentapeptide"/>
    <property type="match status" value="2"/>
</dbReference>
<comment type="caution">
    <text evidence="2">The sequence shown here is derived from an EMBL/GenBank/DDBJ whole genome shotgun (WGS) entry which is preliminary data.</text>
</comment>
<sequence length="477" mass="52506">MLTRFEVIGAVEMMAAVVAVLGLVGIGVSFAWRELAGDEKNNLGDTMAIPFASTGGTNFCNANLTDADFTGATLKCTKFMGANLTRTRFYEAKKIFVARFGESILAPFPIRTLLVTGNGRNKSYINANLRGANLMGADLHGANLKGANIMDATFQGANLDGANLTLTEAIGAVFTNAYMTGVCLEGWNIESSTKLDRVDARFVYLLEQPKPGTDDRERRPSSGEFCPGEFTKLFQEVLTTIDLIFRNGVDWKAFTATFQKVQVENEDTELTIQSIENKGDGVVVVRVSAPPDANKAKIHSEFTQNYELALKAVEEKYQAIVEGKNEQITIYRQQLEYDRQRERQQSADVKEIINMLASRPVNQPINEVEVSAIGQHKSTGNMVIIALGNGDLTQGFPSVIAQVWTAGDRLPTQFPAALPPAPELLELYGNWQSMYNTRLNRQKSRMKKPQAQAENFSFQEFNALAGKLEEGRANASN</sequence>
<evidence type="ECO:0000313" key="2">
    <source>
        <dbReference type="EMBL" id="HGF99914.1"/>
    </source>
</evidence>
<reference evidence="2" key="1">
    <citation type="journal article" date="2020" name="mSystems">
        <title>Genome- and Community-Level Interaction Insights into Carbon Utilization and Element Cycling Functions of Hydrothermarchaeota in Hydrothermal Sediment.</title>
        <authorList>
            <person name="Zhou Z."/>
            <person name="Liu Y."/>
            <person name="Xu W."/>
            <person name="Pan J."/>
            <person name="Luo Z.H."/>
            <person name="Li M."/>
        </authorList>
    </citation>
    <scope>NUCLEOTIDE SEQUENCE [LARGE SCALE GENOMIC DNA]</scope>
    <source>
        <strain evidence="2">SpSt-374</strain>
    </source>
</reference>
<dbReference type="Gene3D" id="2.160.20.80">
    <property type="entry name" value="E3 ubiquitin-protein ligase SopA"/>
    <property type="match status" value="2"/>
</dbReference>
<evidence type="ECO:0000256" key="1">
    <source>
        <dbReference type="SAM" id="Phobius"/>
    </source>
</evidence>
<dbReference type="EMBL" id="DSPX01000043">
    <property type="protein sequence ID" value="HGF99914.1"/>
    <property type="molecule type" value="Genomic_DNA"/>
</dbReference>
<dbReference type="PANTHER" id="PTHR14136">
    <property type="entry name" value="BTB_POZ DOMAIN-CONTAINING PROTEIN KCTD9"/>
    <property type="match status" value="1"/>
</dbReference>
<feature type="transmembrane region" description="Helical" evidence="1">
    <location>
        <begin position="7"/>
        <end position="32"/>
    </location>
</feature>
<gene>
    <name evidence="2" type="ORF">ENR15_04415</name>
</gene>
<accession>A0A7C3VR17</accession>
<dbReference type="SUPFAM" id="SSF141571">
    <property type="entry name" value="Pentapeptide repeat-like"/>
    <property type="match status" value="1"/>
</dbReference>
<dbReference type="InterPro" id="IPR051082">
    <property type="entry name" value="Pentapeptide-BTB/POZ_domain"/>
</dbReference>
<dbReference type="InterPro" id="IPR001646">
    <property type="entry name" value="5peptide_repeat"/>
</dbReference>
<protein>
    <submittedName>
        <fullName evidence="2">Pentapeptide repeat-containing protein</fullName>
    </submittedName>
</protein>
<name>A0A7C3VR17_9CYAN</name>
<keyword evidence="1" id="KW-0812">Transmembrane</keyword>